<evidence type="ECO:0000313" key="4">
    <source>
        <dbReference type="Proteomes" id="UP001054252"/>
    </source>
</evidence>
<reference evidence="3 4" key="1">
    <citation type="journal article" date="2021" name="Commun. Biol.">
        <title>The genome of Shorea leprosula (Dipterocarpaceae) highlights the ecological relevance of drought in aseasonal tropical rainforests.</title>
        <authorList>
            <person name="Ng K.K.S."/>
            <person name="Kobayashi M.J."/>
            <person name="Fawcett J.A."/>
            <person name="Hatakeyama M."/>
            <person name="Paape T."/>
            <person name="Ng C.H."/>
            <person name="Ang C.C."/>
            <person name="Tnah L.H."/>
            <person name="Lee C.T."/>
            <person name="Nishiyama T."/>
            <person name="Sese J."/>
            <person name="O'Brien M.J."/>
            <person name="Copetti D."/>
            <person name="Mohd Noor M.I."/>
            <person name="Ong R.C."/>
            <person name="Putra M."/>
            <person name="Sireger I.Z."/>
            <person name="Indrioko S."/>
            <person name="Kosugi Y."/>
            <person name="Izuno A."/>
            <person name="Isagi Y."/>
            <person name="Lee S.L."/>
            <person name="Shimizu K.K."/>
        </authorList>
    </citation>
    <scope>NUCLEOTIDE SEQUENCE [LARGE SCALE GENOMIC DNA]</scope>
    <source>
        <strain evidence="3">214</strain>
    </source>
</reference>
<comment type="caution">
    <text evidence="3">The sequence shown here is derived from an EMBL/GenBank/DDBJ whole genome shotgun (WGS) entry which is preliminary data.</text>
</comment>
<proteinExistence type="predicted"/>
<dbReference type="EMBL" id="BPVZ01000114">
    <property type="protein sequence ID" value="GKV36103.1"/>
    <property type="molecule type" value="Genomic_DNA"/>
</dbReference>
<feature type="signal peptide" evidence="2">
    <location>
        <begin position="1"/>
        <end position="20"/>
    </location>
</feature>
<gene>
    <name evidence="3" type="ORF">SLEP1_g44271</name>
</gene>
<evidence type="ECO:0000256" key="1">
    <source>
        <dbReference type="SAM" id="MobiDB-lite"/>
    </source>
</evidence>
<keyword evidence="2" id="KW-0732">Signal</keyword>
<dbReference type="Proteomes" id="UP001054252">
    <property type="component" value="Unassembled WGS sequence"/>
</dbReference>
<organism evidence="3 4">
    <name type="scientific">Rubroshorea leprosula</name>
    <dbReference type="NCBI Taxonomy" id="152421"/>
    <lineage>
        <taxon>Eukaryota</taxon>
        <taxon>Viridiplantae</taxon>
        <taxon>Streptophyta</taxon>
        <taxon>Embryophyta</taxon>
        <taxon>Tracheophyta</taxon>
        <taxon>Spermatophyta</taxon>
        <taxon>Magnoliopsida</taxon>
        <taxon>eudicotyledons</taxon>
        <taxon>Gunneridae</taxon>
        <taxon>Pentapetalae</taxon>
        <taxon>rosids</taxon>
        <taxon>malvids</taxon>
        <taxon>Malvales</taxon>
        <taxon>Dipterocarpaceae</taxon>
        <taxon>Rubroshorea</taxon>
    </lineage>
</organism>
<keyword evidence="4" id="KW-1185">Reference proteome</keyword>
<feature type="chain" id="PRO_5043528908" evidence="2">
    <location>
        <begin position="21"/>
        <end position="73"/>
    </location>
</feature>
<feature type="region of interest" description="Disordered" evidence="1">
    <location>
        <begin position="28"/>
        <end position="73"/>
    </location>
</feature>
<evidence type="ECO:0000256" key="2">
    <source>
        <dbReference type="SAM" id="SignalP"/>
    </source>
</evidence>
<protein>
    <submittedName>
        <fullName evidence="3">Uncharacterized protein</fullName>
    </submittedName>
</protein>
<evidence type="ECO:0000313" key="3">
    <source>
        <dbReference type="EMBL" id="GKV36103.1"/>
    </source>
</evidence>
<dbReference type="AlphaFoldDB" id="A0AAV5LFR8"/>
<name>A0AAV5LFR8_9ROSI</name>
<accession>A0AAV5LFR8</accession>
<sequence>MKGKVVLLILLMITSRVLNGSRSRLLQGQIRPSDGSEVSHARGPGSPSRPSNRTNVPGGDGGNNGGHPCKIHR</sequence>